<proteinExistence type="predicted"/>
<evidence type="ECO:0000313" key="2">
    <source>
        <dbReference type="EnsemblPlants" id="Kaladp0053s0111.1.v1.1.CDS.1"/>
    </source>
</evidence>
<reference evidence="2" key="1">
    <citation type="submission" date="2021-01" db="UniProtKB">
        <authorList>
            <consortium name="EnsemblPlants"/>
        </authorList>
    </citation>
    <scope>IDENTIFICATION</scope>
</reference>
<keyword evidence="3" id="KW-1185">Reference proteome</keyword>
<protein>
    <recommendedName>
        <fullName evidence="1">Cathepsin propeptide inhibitor domain-containing protein</fullName>
    </recommendedName>
</protein>
<sequence>MTNQSLPTLSHIYKLRPLFLTSITNLQVLRFSLPHSNKHTKPSACLFCLAAMITQLLRSSAALKLSRRAKEHAGRTLHLKWMRKYERVYESREEVEGRFQTFKKKNLQMLIALKGNRSYELELNEFAKICPTRSVMQPFT</sequence>
<organism evidence="2 3">
    <name type="scientific">Kalanchoe fedtschenkoi</name>
    <name type="common">Lavender scallops</name>
    <name type="synonym">South American air plant</name>
    <dbReference type="NCBI Taxonomy" id="63787"/>
    <lineage>
        <taxon>Eukaryota</taxon>
        <taxon>Viridiplantae</taxon>
        <taxon>Streptophyta</taxon>
        <taxon>Embryophyta</taxon>
        <taxon>Tracheophyta</taxon>
        <taxon>Spermatophyta</taxon>
        <taxon>Magnoliopsida</taxon>
        <taxon>eudicotyledons</taxon>
        <taxon>Gunneridae</taxon>
        <taxon>Pentapetalae</taxon>
        <taxon>Saxifragales</taxon>
        <taxon>Crassulaceae</taxon>
        <taxon>Kalanchoe</taxon>
    </lineage>
</organism>
<dbReference type="Pfam" id="PF08246">
    <property type="entry name" value="Inhibitor_I29"/>
    <property type="match status" value="1"/>
</dbReference>
<name>A0A7N0U2Q7_KALFE</name>
<dbReference type="Gramene" id="Kaladp0053s0111.1.v1.1">
    <property type="protein sequence ID" value="Kaladp0053s0111.1.v1.1.CDS.1"/>
    <property type="gene ID" value="Kaladp0053s0111.v1.1"/>
</dbReference>
<dbReference type="EnsemblPlants" id="Kaladp0053s0111.1.v1.1">
    <property type="protein sequence ID" value="Kaladp0053s0111.1.v1.1.CDS.1"/>
    <property type="gene ID" value="Kaladp0053s0111.v1.1"/>
</dbReference>
<feature type="domain" description="Cathepsin propeptide inhibitor" evidence="1">
    <location>
        <begin position="79"/>
        <end position="127"/>
    </location>
</feature>
<evidence type="ECO:0000313" key="3">
    <source>
        <dbReference type="Proteomes" id="UP000594263"/>
    </source>
</evidence>
<dbReference type="Gene3D" id="1.10.287.2250">
    <property type="match status" value="1"/>
</dbReference>
<dbReference type="Proteomes" id="UP000594263">
    <property type="component" value="Unplaced"/>
</dbReference>
<evidence type="ECO:0000259" key="1">
    <source>
        <dbReference type="Pfam" id="PF08246"/>
    </source>
</evidence>
<dbReference type="AlphaFoldDB" id="A0A7N0U2Q7"/>
<dbReference type="InterPro" id="IPR013201">
    <property type="entry name" value="Prot_inhib_I29"/>
</dbReference>
<accession>A0A7N0U2Q7</accession>